<dbReference type="Pfam" id="PF00024">
    <property type="entry name" value="PAN_1"/>
    <property type="match status" value="1"/>
</dbReference>
<evidence type="ECO:0000256" key="1">
    <source>
        <dbReference type="SAM" id="SignalP"/>
    </source>
</evidence>
<dbReference type="EnsemblMetazoa" id="XM_038205081.1">
    <property type="protein sequence ID" value="XP_038061009.1"/>
    <property type="gene ID" value="LOC119731808"/>
</dbReference>
<reference evidence="3" key="1">
    <citation type="submission" date="2022-11" db="UniProtKB">
        <authorList>
            <consortium name="EnsemblMetazoa"/>
        </authorList>
    </citation>
    <scope>IDENTIFICATION</scope>
</reference>
<dbReference type="GeneID" id="119731808"/>
<accession>A0A914ACE1</accession>
<dbReference type="OMA" id="RSANYEM"/>
<dbReference type="InterPro" id="IPR003609">
    <property type="entry name" value="Pan_app"/>
</dbReference>
<dbReference type="Proteomes" id="UP000887568">
    <property type="component" value="Unplaced"/>
</dbReference>
<name>A0A914ACE1_PATMI</name>
<dbReference type="SUPFAM" id="SSF57414">
    <property type="entry name" value="Hairpin loop containing domain-like"/>
    <property type="match status" value="1"/>
</dbReference>
<feature type="signal peptide" evidence="1">
    <location>
        <begin position="1"/>
        <end position="26"/>
    </location>
</feature>
<dbReference type="AlphaFoldDB" id="A0A914ACE1"/>
<keyword evidence="1" id="KW-0732">Signal</keyword>
<dbReference type="RefSeq" id="XP_038061009.1">
    <property type="nucleotide sequence ID" value="XM_038205081.1"/>
</dbReference>
<protein>
    <recommendedName>
        <fullName evidence="2">Apple domain-containing protein</fullName>
    </recommendedName>
</protein>
<evidence type="ECO:0000313" key="4">
    <source>
        <dbReference type="Proteomes" id="UP000887568"/>
    </source>
</evidence>
<proteinExistence type="predicted"/>
<organism evidence="3 4">
    <name type="scientific">Patiria miniata</name>
    <name type="common">Bat star</name>
    <name type="synonym">Asterina miniata</name>
    <dbReference type="NCBI Taxonomy" id="46514"/>
    <lineage>
        <taxon>Eukaryota</taxon>
        <taxon>Metazoa</taxon>
        <taxon>Echinodermata</taxon>
        <taxon>Eleutherozoa</taxon>
        <taxon>Asterozoa</taxon>
        <taxon>Asteroidea</taxon>
        <taxon>Valvatacea</taxon>
        <taxon>Valvatida</taxon>
        <taxon>Asterinidae</taxon>
        <taxon>Patiria</taxon>
    </lineage>
</organism>
<feature type="domain" description="Apple" evidence="2">
    <location>
        <begin position="41"/>
        <end position="98"/>
    </location>
</feature>
<keyword evidence="4" id="KW-1185">Reference proteome</keyword>
<evidence type="ECO:0000259" key="2">
    <source>
        <dbReference type="Pfam" id="PF00024"/>
    </source>
</evidence>
<evidence type="ECO:0000313" key="3">
    <source>
        <dbReference type="EnsemblMetazoa" id="XP_038061009.1"/>
    </source>
</evidence>
<sequence length="435" mass="48321">MDSERAGLSCVLALALLIVVVSPAAGEAASCPHGWCGVVGVALVGFNHTVRQTKTQGLCHGACTAEPWCRSANYEMGTGRCQLVLNASHHTAPDRLVQKRGWFYSYIDAEPTGISLGRFADQKQEPACVENNDADITTFIRTRDRYPSANISLAREGCTKYHPALQLCTLPQLKAAYDAGFADGVWSLYDTEGWDAKLSTCSIWYPDECYVLVEGSATDSYIPYTPRPFEVSHAYCCSSNCFQHPLQWQLVFKGPGDQRMSTRSLYELWTDPLLDSREEPQGAFRDNTIYDAWNNREIPIKFVKLSLFTSGDTKPAKQLIFTGELSTVTDWFNKDRILSCPWWDTSHSWTFTGVMSMNGSEQWPKRQFLISSDSINCTSDMGWMFVAGSTPACPWIAPHAILYSTTPAPVLWSEITESGGRVGVADHMTIHVIIG</sequence>
<feature type="chain" id="PRO_5036757850" description="Apple domain-containing protein" evidence="1">
    <location>
        <begin position="27"/>
        <end position="435"/>
    </location>
</feature>
<dbReference type="OrthoDB" id="6134084at2759"/>